<proteinExistence type="predicted"/>
<dbReference type="GO" id="GO:1902201">
    <property type="term" value="P:negative regulation of bacterial-type flagellum-dependent cell motility"/>
    <property type="evidence" value="ECO:0007669"/>
    <property type="project" value="TreeGrafter"/>
</dbReference>
<organism evidence="5">
    <name type="scientific">Geobacter sp. (strain M21)</name>
    <dbReference type="NCBI Taxonomy" id="443144"/>
    <lineage>
        <taxon>Bacteria</taxon>
        <taxon>Pseudomonadati</taxon>
        <taxon>Thermodesulfobacteriota</taxon>
        <taxon>Desulfuromonadia</taxon>
        <taxon>Geobacterales</taxon>
        <taxon>Geobacteraceae</taxon>
        <taxon>Geobacter</taxon>
    </lineage>
</organism>
<dbReference type="InterPro" id="IPR000160">
    <property type="entry name" value="GGDEF_dom"/>
</dbReference>
<dbReference type="InterPro" id="IPR029151">
    <property type="entry name" value="Sensor-like_sf"/>
</dbReference>
<feature type="transmembrane region" description="Helical" evidence="3">
    <location>
        <begin position="20"/>
        <end position="43"/>
    </location>
</feature>
<keyword evidence="3" id="KW-0812">Transmembrane</keyword>
<dbReference type="PANTHER" id="PTHR45138:SF9">
    <property type="entry name" value="DIGUANYLATE CYCLASE DGCM-RELATED"/>
    <property type="match status" value="1"/>
</dbReference>
<dbReference type="SUPFAM" id="SSF55073">
    <property type="entry name" value="Nucleotide cyclase"/>
    <property type="match status" value="1"/>
</dbReference>
<evidence type="ECO:0000256" key="1">
    <source>
        <dbReference type="ARBA" id="ARBA00012528"/>
    </source>
</evidence>
<name>C6DY65_GEOSM</name>
<dbReference type="GO" id="GO:0043709">
    <property type="term" value="P:cell adhesion involved in single-species biofilm formation"/>
    <property type="evidence" value="ECO:0007669"/>
    <property type="project" value="TreeGrafter"/>
</dbReference>
<dbReference type="eggNOG" id="COG3706">
    <property type="taxonomic scope" value="Bacteria"/>
</dbReference>
<dbReference type="STRING" id="443144.GM21_0255"/>
<evidence type="ECO:0000313" key="5">
    <source>
        <dbReference type="EMBL" id="ACT16340.1"/>
    </source>
</evidence>
<dbReference type="InterPro" id="IPR050469">
    <property type="entry name" value="Diguanylate_Cyclase"/>
</dbReference>
<evidence type="ECO:0000256" key="2">
    <source>
        <dbReference type="ARBA" id="ARBA00034247"/>
    </source>
</evidence>
<dbReference type="InterPro" id="IPR043128">
    <property type="entry name" value="Rev_trsase/Diguanyl_cyclase"/>
</dbReference>
<dbReference type="AlphaFoldDB" id="C6DY65"/>
<dbReference type="InterPro" id="IPR029787">
    <property type="entry name" value="Nucleotide_cyclase"/>
</dbReference>
<dbReference type="FunFam" id="3.30.70.270:FF:000001">
    <property type="entry name" value="Diguanylate cyclase domain protein"/>
    <property type="match status" value="1"/>
</dbReference>
<dbReference type="Pfam" id="PF00990">
    <property type="entry name" value="GGDEF"/>
    <property type="match status" value="1"/>
</dbReference>
<dbReference type="PROSITE" id="PS50887">
    <property type="entry name" value="GGDEF"/>
    <property type="match status" value="1"/>
</dbReference>
<dbReference type="CDD" id="cd01949">
    <property type="entry name" value="GGDEF"/>
    <property type="match status" value="1"/>
</dbReference>
<dbReference type="HOGENOM" id="CLU_054181_0_0_7"/>
<dbReference type="NCBIfam" id="TIGR00254">
    <property type="entry name" value="GGDEF"/>
    <property type="match status" value="1"/>
</dbReference>
<feature type="domain" description="GGDEF" evidence="4">
    <location>
        <begin position="279"/>
        <end position="408"/>
    </location>
</feature>
<gene>
    <name evidence="5" type="ordered locus">GM21_0255</name>
</gene>
<dbReference type="GO" id="GO:0052621">
    <property type="term" value="F:diguanylate cyclase activity"/>
    <property type="evidence" value="ECO:0007669"/>
    <property type="project" value="UniProtKB-EC"/>
</dbReference>
<feature type="transmembrane region" description="Helical" evidence="3">
    <location>
        <begin position="205"/>
        <end position="225"/>
    </location>
</feature>
<dbReference type="KEGG" id="gem:GM21_0255"/>
<keyword evidence="3" id="KW-1133">Transmembrane helix</keyword>
<dbReference type="PANTHER" id="PTHR45138">
    <property type="entry name" value="REGULATORY COMPONENTS OF SENSORY TRANSDUCTION SYSTEM"/>
    <property type="match status" value="1"/>
</dbReference>
<reference evidence="5" key="1">
    <citation type="submission" date="2009-07" db="EMBL/GenBank/DDBJ databases">
        <title>Complete sequence of Geobacter sp. M21.</title>
        <authorList>
            <consortium name="US DOE Joint Genome Institute"/>
            <person name="Lucas S."/>
            <person name="Copeland A."/>
            <person name="Lapidus A."/>
            <person name="Glavina del Rio T."/>
            <person name="Dalin E."/>
            <person name="Tice H."/>
            <person name="Bruce D."/>
            <person name="Goodwin L."/>
            <person name="Pitluck S."/>
            <person name="Saunders E."/>
            <person name="Brettin T."/>
            <person name="Detter J.C."/>
            <person name="Han C."/>
            <person name="Larimer F."/>
            <person name="Land M."/>
            <person name="Hauser L."/>
            <person name="Kyrpides N."/>
            <person name="Ovchinnikova G."/>
            <person name="Lovley D."/>
        </authorList>
    </citation>
    <scope>NUCLEOTIDE SEQUENCE [LARGE SCALE GENOMIC DNA]</scope>
    <source>
        <strain evidence="5">M21</strain>
    </source>
</reference>
<dbReference type="EMBL" id="CP001661">
    <property type="protein sequence ID" value="ACT16340.1"/>
    <property type="molecule type" value="Genomic_DNA"/>
</dbReference>
<accession>C6DY65</accession>
<dbReference type="Gene3D" id="3.30.70.270">
    <property type="match status" value="1"/>
</dbReference>
<evidence type="ECO:0000256" key="3">
    <source>
        <dbReference type="SAM" id="Phobius"/>
    </source>
</evidence>
<dbReference type="GO" id="GO:0005886">
    <property type="term" value="C:plasma membrane"/>
    <property type="evidence" value="ECO:0007669"/>
    <property type="project" value="TreeGrafter"/>
</dbReference>
<dbReference type="SUPFAM" id="SSF103190">
    <property type="entry name" value="Sensory domain-like"/>
    <property type="match status" value="1"/>
</dbReference>
<comment type="catalytic activity">
    <reaction evidence="2">
        <text>2 GTP = 3',3'-c-di-GMP + 2 diphosphate</text>
        <dbReference type="Rhea" id="RHEA:24898"/>
        <dbReference type="ChEBI" id="CHEBI:33019"/>
        <dbReference type="ChEBI" id="CHEBI:37565"/>
        <dbReference type="ChEBI" id="CHEBI:58805"/>
        <dbReference type="EC" id="2.7.7.65"/>
    </reaction>
</comment>
<dbReference type="EC" id="2.7.7.65" evidence="1"/>
<sequence length="408" mass="45446">MKQLRILPKSSSIRNPDSLLRLFVVIALVSTFIITIAAGLVFVEVLHHHVIRNAEEDAIKVSSALLATDRARLTARQSDGSVRVAVASADLPELDRHFRKFLSPFDIVKIKIYAADSTIVYCTEPGLIGKVDSRNSRLDHALEGLFDSKLERKEEVKDLASEMKFHVDVVETYIPIWDNGQVIGSFEVYIDVTKYRNDMANTASLALGALAVILVVVFGISYFLVRRGTREIKEIQEVLKKQTMTDALTGTFNKSQIELLACKEFARCARRTEKGLAGADLGFIMIDIDRFKEVNDNHGHLAGDVLLQQFAARIARSLRSYDSIGRFGGEEFLVMLPGSDLEQTRVVARKIWSLLRDEPYLVDGREMNLTASLGAAAVKEGDADLLHVLKRADQRLYAAKSGGRDRVV</sequence>
<dbReference type="OrthoDB" id="5512413at2"/>
<protein>
    <recommendedName>
        <fullName evidence="1">diguanylate cyclase</fullName>
        <ecNumber evidence="1">2.7.7.65</ecNumber>
    </recommendedName>
</protein>
<dbReference type="SMART" id="SM00267">
    <property type="entry name" value="GGDEF"/>
    <property type="match status" value="1"/>
</dbReference>
<evidence type="ECO:0000259" key="4">
    <source>
        <dbReference type="PROSITE" id="PS50887"/>
    </source>
</evidence>
<keyword evidence="3" id="KW-0472">Membrane</keyword>